<dbReference type="Gene3D" id="2.40.50.100">
    <property type="match status" value="1"/>
</dbReference>
<dbReference type="GO" id="GO:0000177">
    <property type="term" value="C:cytoplasmic exosome (RNase complex)"/>
    <property type="evidence" value="ECO:0007669"/>
    <property type="project" value="TreeGrafter"/>
</dbReference>
<dbReference type="SUPFAM" id="SSF54791">
    <property type="entry name" value="Eukaryotic type KH-domain (KH-domain type I)"/>
    <property type="match status" value="1"/>
</dbReference>
<evidence type="ECO:0000259" key="5">
    <source>
        <dbReference type="Pfam" id="PF15985"/>
    </source>
</evidence>
<dbReference type="GO" id="GO:0071038">
    <property type="term" value="P:TRAMP-dependent tRNA surveillance pathway"/>
    <property type="evidence" value="ECO:0007669"/>
    <property type="project" value="TreeGrafter"/>
</dbReference>
<dbReference type="OrthoDB" id="340500at2759"/>
<dbReference type="EMBL" id="ML996703">
    <property type="protein sequence ID" value="KAF2397468.1"/>
    <property type="molecule type" value="Genomic_DNA"/>
</dbReference>
<dbReference type="FunFam" id="2.40.50.100:FF:000073">
    <property type="entry name" value="Putative Exosome complex component RRP40"/>
    <property type="match status" value="1"/>
</dbReference>
<dbReference type="Gene3D" id="3.30.1370.10">
    <property type="entry name" value="K Homology domain, type 1"/>
    <property type="match status" value="1"/>
</dbReference>
<reference evidence="7" key="1">
    <citation type="journal article" date="2020" name="Stud. Mycol.">
        <title>101 Dothideomycetes genomes: a test case for predicting lifestyles and emergence of pathogens.</title>
        <authorList>
            <person name="Haridas S."/>
            <person name="Albert R."/>
            <person name="Binder M."/>
            <person name="Bloem J."/>
            <person name="Labutti K."/>
            <person name="Salamov A."/>
            <person name="Andreopoulos B."/>
            <person name="Baker S."/>
            <person name="Barry K."/>
            <person name="Bills G."/>
            <person name="Bluhm B."/>
            <person name="Cannon C."/>
            <person name="Castanera R."/>
            <person name="Culley D."/>
            <person name="Daum C."/>
            <person name="Ezra D."/>
            <person name="Gonzalez J."/>
            <person name="Henrissat B."/>
            <person name="Kuo A."/>
            <person name="Liang C."/>
            <person name="Lipzen A."/>
            <person name="Lutzoni F."/>
            <person name="Magnuson J."/>
            <person name="Mondo S."/>
            <person name="Nolan M."/>
            <person name="Ohm R."/>
            <person name="Pangilinan J."/>
            <person name="Park H.-J."/>
            <person name="Ramirez L."/>
            <person name="Alfaro M."/>
            <person name="Sun H."/>
            <person name="Tritt A."/>
            <person name="Yoshinaga Y."/>
            <person name="Zwiers L.-H."/>
            <person name="Turgeon B."/>
            <person name="Goodwin S."/>
            <person name="Spatafora J."/>
            <person name="Crous P."/>
            <person name="Grigoriev I."/>
        </authorList>
    </citation>
    <scope>NUCLEOTIDE SEQUENCE</scope>
    <source>
        <strain evidence="7">CBS 262.69</strain>
    </source>
</reference>
<dbReference type="GO" id="GO:0000467">
    <property type="term" value="P:exonucleolytic trimming to generate mature 3'-end of 5.8S rRNA from tricistronic rRNA transcript (SSU-rRNA, 5.8S rRNA, LSU-rRNA)"/>
    <property type="evidence" value="ECO:0007669"/>
    <property type="project" value="TreeGrafter"/>
</dbReference>
<comment type="subcellular location">
    <subcellularLocation>
        <location evidence="1">Nucleus</location>
    </subcellularLocation>
</comment>
<dbReference type="Proteomes" id="UP000799640">
    <property type="component" value="Unassembled WGS sequence"/>
</dbReference>
<evidence type="ECO:0000259" key="6">
    <source>
        <dbReference type="Pfam" id="PF18311"/>
    </source>
</evidence>
<feature type="domain" description="Exosome complex exonuclease Rrp40 N-terminal" evidence="6">
    <location>
        <begin position="25"/>
        <end position="64"/>
    </location>
</feature>
<sequence length="199" mass="20760">MSTAQVVLPGDPIDPSLLSTSTTDLKLGPGLRYTPPSSISASVAGLLSSDARKNAVWVEYAGGRYTPHVGDLVIATVVRGGGDFFTCAITPYAATAALPILAFEGANKKNRPQLQPGAVVYARVVSDGRHVEAELECVNQRTGKGDGLGPLKGGMVFDVSTAFARRLMMGKRGGVVVLEVMSEKVGFEVAVGGNGRVWV</sequence>
<evidence type="ECO:0008006" key="9">
    <source>
        <dbReference type="Google" id="ProtNLM"/>
    </source>
</evidence>
<feature type="domain" description="K Homology" evidence="5">
    <location>
        <begin position="154"/>
        <end position="199"/>
    </location>
</feature>
<evidence type="ECO:0000313" key="7">
    <source>
        <dbReference type="EMBL" id="KAF2397468.1"/>
    </source>
</evidence>
<dbReference type="InterPro" id="IPR004088">
    <property type="entry name" value="KH_dom_type_1"/>
</dbReference>
<name>A0A6G1HN23_9PEZI</name>
<keyword evidence="8" id="KW-1185">Reference proteome</keyword>
<dbReference type="Pfam" id="PF21262">
    <property type="entry name" value="RRP40_S1"/>
    <property type="match status" value="1"/>
</dbReference>
<proteinExistence type="predicted"/>
<dbReference type="GO" id="GO:0071035">
    <property type="term" value="P:nuclear polyadenylation-dependent rRNA catabolic process"/>
    <property type="evidence" value="ECO:0007669"/>
    <property type="project" value="TreeGrafter"/>
</dbReference>
<dbReference type="Gene3D" id="2.40.50.140">
    <property type="entry name" value="Nucleic acid-binding proteins"/>
    <property type="match status" value="1"/>
</dbReference>
<dbReference type="Pfam" id="PF18311">
    <property type="entry name" value="Rrp40_N"/>
    <property type="match status" value="1"/>
</dbReference>
<keyword evidence="3" id="KW-0271">Exosome</keyword>
<dbReference type="SUPFAM" id="SSF50249">
    <property type="entry name" value="Nucleic acid-binding proteins"/>
    <property type="match status" value="1"/>
</dbReference>
<feature type="non-terminal residue" evidence="7">
    <location>
        <position position="199"/>
    </location>
</feature>
<dbReference type="FunFam" id="2.40.50.140:FF:000127">
    <property type="entry name" value="Exosome complex component RRP40"/>
    <property type="match status" value="1"/>
</dbReference>
<dbReference type="InterPro" id="IPR012340">
    <property type="entry name" value="NA-bd_OB-fold"/>
</dbReference>
<protein>
    <recommendedName>
        <fullName evidence="9">Ribosomal RNA-processing protein 40</fullName>
    </recommendedName>
</protein>
<evidence type="ECO:0000256" key="2">
    <source>
        <dbReference type="ARBA" id="ARBA00022490"/>
    </source>
</evidence>
<dbReference type="GO" id="GO:0071051">
    <property type="term" value="P:poly(A)-dependent snoRNA 3'-end processing"/>
    <property type="evidence" value="ECO:0007669"/>
    <property type="project" value="TreeGrafter"/>
</dbReference>
<dbReference type="InterPro" id="IPR041054">
    <property type="entry name" value="Rrp40_N_euk"/>
</dbReference>
<keyword evidence="4" id="KW-0694">RNA-binding</keyword>
<dbReference type="InterPro" id="IPR026699">
    <property type="entry name" value="Exosome_RNA_bind1/RRP40/RRP4"/>
</dbReference>
<dbReference type="PANTHER" id="PTHR21321">
    <property type="entry name" value="PNAS-3 RELATED"/>
    <property type="match status" value="1"/>
</dbReference>
<evidence type="ECO:0000256" key="4">
    <source>
        <dbReference type="ARBA" id="ARBA00022884"/>
    </source>
</evidence>
<evidence type="ECO:0000256" key="1">
    <source>
        <dbReference type="ARBA" id="ARBA00004123"/>
    </source>
</evidence>
<dbReference type="GO" id="GO:0000176">
    <property type="term" value="C:nuclear exosome (RNase complex)"/>
    <property type="evidence" value="ECO:0007669"/>
    <property type="project" value="TreeGrafter"/>
</dbReference>
<dbReference type="GO" id="GO:0071034">
    <property type="term" value="P:CUT catabolic process"/>
    <property type="evidence" value="ECO:0007669"/>
    <property type="project" value="TreeGrafter"/>
</dbReference>
<dbReference type="InterPro" id="IPR036612">
    <property type="entry name" value="KH_dom_type_1_sf"/>
</dbReference>
<dbReference type="PANTHER" id="PTHR21321:SF1">
    <property type="entry name" value="EXOSOME COMPLEX COMPONENT RRP40"/>
    <property type="match status" value="1"/>
</dbReference>
<dbReference type="Pfam" id="PF15985">
    <property type="entry name" value="KH_6"/>
    <property type="match status" value="1"/>
</dbReference>
<evidence type="ECO:0000256" key="3">
    <source>
        <dbReference type="ARBA" id="ARBA00022835"/>
    </source>
</evidence>
<dbReference type="GO" id="GO:0034475">
    <property type="term" value="P:U4 snRNA 3'-end processing"/>
    <property type="evidence" value="ECO:0007669"/>
    <property type="project" value="TreeGrafter"/>
</dbReference>
<accession>A0A6G1HN23</accession>
<evidence type="ECO:0000313" key="8">
    <source>
        <dbReference type="Proteomes" id="UP000799640"/>
    </source>
</evidence>
<gene>
    <name evidence="7" type="ORF">EJ06DRAFT_498555</name>
</gene>
<dbReference type="GO" id="GO:0003723">
    <property type="term" value="F:RNA binding"/>
    <property type="evidence" value="ECO:0007669"/>
    <property type="project" value="UniProtKB-KW"/>
</dbReference>
<keyword evidence="2" id="KW-0963">Cytoplasm</keyword>
<dbReference type="AlphaFoldDB" id="A0A6G1HN23"/>
<organism evidence="7 8">
    <name type="scientific">Trichodelitschia bisporula</name>
    <dbReference type="NCBI Taxonomy" id="703511"/>
    <lineage>
        <taxon>Eukaryota</taxon>
        <taxon>Fungi</taxon>
        <taxon>Dikarya</taxon>
        <taxon>Ascomycota</taxon>
        <taxon>Pezizomycotina</taxon>
        <taxon>Dothideomycetes</taxon>
        <taxon>Dothideomycetes incertae sedis</taxon>
        <taxon>Phaeotrichales</taxon>
        <taxon>Phaeotrichaceae</taxon>
        <taxon>Trichodelitschia</taxon>
    </lineage>
</organism>